<organism evidence="2 3">
    <name type="scientific">Callosobruchus maculatus</name>
    <name type="common">Southern cowpea weevil</name>
    <name type="synonym">Pulse bruchid</name>
    <dbReference type="NCBI Taxonomy" id="64391"/>
    <lineage>
        <taxon>Eukaryota</taxon>
        <taxon>Metazoa</taxon>
        <taxon>Ecdysozoa</taxon>
        <taxon>Arthropoda</taxon>
        <taxon>Hexapoda</taxon>
        <taxon>Insecta</taxon>
        <taxon>Pterygota</taxon>
        <taxon>Neoptera</taxon>
        <taxon>Endopterygota</taxon>
        <taxon>Coleoptera</taxon>
        <taxon>Polyphaga</taxon>
        <taxon>Cucujiformia</taxon>
        <taxon>Chrysomeloidea</taxon>
        <taxon>Chrysomelidae</taxon>
        <taxon>Bruchinae</taxon>
        <taxon>Bruchini</taxon>
        <taxon>Callosobruchus</taxon>
    </lineage>
</organism>
<accession>A0A653DDX3</accession>
<feature type="non-terminal residue" evidence="2">
    <location>
        <position position="185"/>
    </location>
</feature>
<feature type="region of interest" description="Disordered" evidence="1">
    <location>
        <begin position="166"/>
        <end position="185"/>
    </location>
</feature>
<dbReference type="AlphaFoldDB" id="A0A653DDX3"/>
<dbReference type="Proteomes" id="UP000410492">
    <property type="component" value="Unassembled WGS sequence"/>
</dbReference>
<feature type="compositionally biased region" description="Basic and acidic residues" evidence="1">
    <location>
        <begin position="171"/>
        <end position="185"/>
    </location>
</feature>
<name>A0A653DDX3_CALMS</name>
<evidence type="ECO:0000256" key="1">
    <source>
        <dbReference type="SAM" id="MobiDB-lite"/>
    </source>
</evidence>
<keyword evidence="3" id="KW-1185">Reference proteome</keyword>
<dbReference type="EMBL" id="CAACVG010011490">
    <property type="protein sequence ID" value="VEN58198.1"/>
    <property type="molecule type" value="Genomic_DNA"/>
</dbReference>
<gene>
    <name evidence="2" type="ORF">CALMAC_LOCUS16608</name>
</gene>
<dbReference type="InterPro" id="IPR006616">
    <property type="entry name" value="DM9_repeat"/>
</dbReference>
<proteinExistence type="predicted"/>
<evidence type="ECO:0000313" key="3">
    <source>
        <dbReference type="Proteomes" id="UP000410492"/>
    </source>
</evidence>
<protein>
    <submittedName>
        <fullName evidence="2">Uncharacterized protein</fullName>
    </submittedName>
</protein>
<reference evidence="2 3" key="1">
    <citation type="submission" date="2019-01" db="EMBL/GenBank/DDBJ databases">
        <authorList>
            <person name="Sayadi A."/>
        </authorList>
    </citation>
    <scope>NUCLEOTIDE SEQUENCE [LARGE SCALE GENOMIC DNA]</scope>
</reference>
<sequence>ALVFLSIISESRFLPFNLGRSTENSPCPRLCPSPFITDCKRRKNSSFQLHSAIIKERNEKRTRVVKKNTNETYSKDDAKLSGNGNEPVSDFINKPVYVCRARETVWVAGQLRPKHQVCVVSVYKKVREHEQFDILVNTEGSARLNWKLKSKYDLIPQGSVASGVEPKNFIARKDTNSHNKEGNYK</sequence>
<dbReference type="OrthoDB" id="428159at2759"/>
<dbReference type="Pfam" id="PF11901">
    <property type="entry name" value="DM9"/>
    <property type="match status" value="1"/>
</dbReference>
<evidence type="ECO:0000313" key="2">
    <source>
        <dbReference type="EMBL" id="VEN58198.1"/>
    </source>
</evidence>
<feature type="non-terminal residue" evidence="2">
    <location>
        <position position="1"/>
    </location>
</feature>